<name>E6JYH0_PARDN</name>
<evidence type="ECO:0000313" key="3">
    <source>
        <dbReference type="Proteomes" id="UP000004946"/>
    </source>
</evidence>
<gene>
    <name evidence="2" type="ORF">HMPREF0620_0034</name>
</gene>
<proteinExistence type="predicted"/>
<dbReference type="AlphaFoldDB" id="E6JYH0"/>
<dbReference type="EMBL" id="AEON01000001">
    <property type="protein sequence ID" value="EFT83029.1"/>
    <property type="molecule type" value="Genomic_DNA"/>
</dbReference>
<evidence type="ECO:0000256" key="1">
    <source>
        <dbReference type="SAM" id="MobiDB-lite"/>
    </source>
</evidence>
<evidence type="ECO:0000313" key="2">
    <source>
        <dbReference type="EMBL" id="EFT83029.1"/>
    </source>
</evidence>
<sequence length="45" mass="5300">MRKKDEAGRSPFPAGRDRLTGSPMFAKRHFFRKFTTYYPFPTNST</sequence>
<dbReference type="HOGENOM" id="CLU_3203020_0_0_11"/>
<feature type="region of interest" description="Disordered" evidence="1">
    <location>
        <begin position="1"/>
        <end position="21"/>
    </location>
</feature>
<keyword evidence="3" id="KW-1185">Reference proteome</keyword>
<organism evidence="2 3">
    <name type="scientific">Parascardovia denticolens DSM 10105 = JCM 12538</name>
    <dbReference type="NCBI Taxonomy" id="864564"/>
    <lineage>
        <taxon>Bacteria</taxon>
        <taxon>Bacillati</taxon>
        <taxon>Actinomycetota</taxon>
        <taxon>Actinomycetes</taxon>
        <taxon>Bifidobacteriales</taxon>
        <taxon>Bifidobacteriaceae</taxon>
        <taxon>Parascardovia</taxon>
    </lineage>
</organism>
<reference evidence="2 3" key="1">
    <citation type="submission" date="2010-12" db="EMBL/GenBank/DDBJ databases">
        <authorList>
            <person name="Muzny D."/>
            <person name="Qin X."/>
            <person name="Buhay C."/>
            <person name="Dugan-Rocha S."/>
            <person name="Ding Y."/>
            <person name="Chen G."/>
            <person name="Hawes A."/>
            <person name="Holder M."/>
            <person name="Jhangiani S."/>
            <person name="Johnson A."/>
            <person name="Khan Z."/>
            <person name="Li Z."/>
            <person name="Liu W."/>
            <person name="Liu X."/>
            <person name="Perez L."/>
            <person name="Shen H."/>
            <person name="Wang Q."/>
            <person name="Watt J."/>
            <person name="Xi L."/>
            <person name="Xin Y."/>
            <person name="Zhou J."/>
            <person name="Deng J."/>
            <person name="Jiang H."/>
            <person name="Liu Y."/>
            <person name="Qu J."/>
            <person name="Song X.-Z."/>
            <person name="Zhang L."/>
            <person name="Villasana D."/>
            <person name="Johnson A."/>
            <person name="Liu J."/>
            <person name="Liyanage D."/>
            <person name="Lorensuhewa L."/>
            <person name="Robinson T."/>
            <person name="Song A."/>
            <person name="Song B.-B."/>
            <person name="Dinh H."/>
            <person name="Thornton R."/>
            <person name="Coyle M."/>
            <person name="Francisco L."/>
            <person name="Jackson L."/>
            <person name="Javaid M."/>
            <person name="Korchina V."/>
            <person name="Kovar C."/>
            <person name="Mata R."/>
            <person name="Mathew T."/>
            <person name="Ngo R."/>
            <person name="Nguyen L."/>
            <person name="Nguyen N."/>
            <person name="Okwuonu G."/>
            <person name="Ongeri F."/>
            <person name="Pham C."/>
            <person name="Simmons D."/>
            <person name="Wilczek-Boney K."/>
            <person name="Hale W."/>
            <person name="Jakkamsetti A."/>
            <person name="Pham P."/>
            <person name="Ruth R."/>
            <person name="San Lucas F."/>
            <person name="Warren J."/>
            <person name="Zhang J."/>
            <person name="Zhao Z."/>
            <person name="Zhou C."/>
            <person name="Zhu D."/>
            <person name="Lee S."/>
            <person name="Bess C."/>
            <person name="Blankenburg K."/>
            <person name="Forbes L."/>
            <person name="Fu Q."/>
            <person name="Gubbala S."/>
            <person name="Hirani K."/>
            <person name="Jayaseelan J.C."/>
            <person name="Lara F."/>
            <person name="Munidasa M."/>
            <person name="Palculict T."/>
            <person name="Patil S."/>
            <person name="Pu L.-L."/>
            <person name="Saada N."/>
            <person name="Tang L."/>
            <person name="Weissenberger G."/>
            <person name="Zhu Y."/>
            <person name="Hemphill L."/>
            <person name="Shang Y."/>
            <person name="Youmans B."/>
            <person name="Ayvaz T."/>
            <person name="Ross M."/>
            <person name="Santibanez J."/>
            <person name="Aqrawi P."/>
            <person name="Gross S."/>
            <person name="Joshi V."/>
            <person name="Fowler G."/>
            <person name="Nazareth L."/>
            <person name="Reid J."/>
            <person name="Worley K."/>
            <person name="Petrosino J."/>
            <person name="Highlander S."/>
            <person name="Gibbs R."/>
        </authorList>
    </citation>
    <scope>NUCLEOTIDE SEQUENCE [LARGE SCALE GENOMIC DNA]</scope>
    <source>
        <strain evidence="2 3">DSM 10105</strain>
    </source>
</reference>
<accession>E6JYH0</accession>
<protein>
    <submittedName>
        <fullName evidence="2">Uncharacterized protein</fullName>
    </submittedName>
</protein>
<dbReference type="Proteomes" id="UP000004946">
    <property type="component" value="Chromosome"/>
</dbReference>
<comment type="caution">
    <text evidence="2">The sequence shown here is derived from an EMBL/GenBank/DDBJ whole genome shotgun (WGS) entry which is preliminary data.</text>
</comment>